<evidence type="ECO:0008006" key="3">
    <source>
        <dbReference type="Google" id="ProtNLM"/>
    </source>
</evidence>
<protein>
    <recommendedName>
        <fullName evidence="3">Polyketide cyclase/dehydrase</fullName>
    </recommendedName>
</protein>
<dbReference type="Pfam" id="PF10604">
    <property type="entry name" value="Polyketide_cyc2"/>
    <property type="match status" value="1"/>
</dbReference>
<dbReference type="CDD" id="cd07821">
    <property type="entry name" value="PYR_PYL_RCAR_like"/>
    <property type="match status" value="1"/>
</dbReference>
<dbReference type="Proteomes" id="UP000000268">
    <property type="component" value="Chromosome"/>
</dbReference>
<dbReference type="InterPro" id="IPR019587">
    <property type="entry name" value="Polyketide_cyclase/dehydratase"/>
</dbReference>
<accession>B0CFG2</accession>
<dbReference type="eggNOG" id="COG3427">
    <property type="taxonomic scope" value="Bacteria"/>
</dbReference>
<proteinExistence type="predicted"/>
<evidence type="ECO:0000313" key="2">
    <source>
        <dbReference type="Proteomes" id="UP000000268"/>
    </source>
</evidence>
<dbReference type="SUPFAM" id="SSF55961">
    <property type="entry name" value="Bet v1-like"/>
    <property type="match status" value="1"/>
</dbReference>
<dbReference type="STRING" id="329726.AM1_1964"/>
<dbReference type="InterPro" id="IPR023393">
    <property type="entry name" value="START-like_dom_sf"/>
</dbReference>
<dbReference type="EMBL" id="CP000828">
    <property type="protein sequence ID" value="ABW26981.1"/>
    <property type="molecule type" value="Genomic_DNA"/>
</dbReference>
<organism evidence="1 2">
    <name type="scientific">Acaryochloris marina (strain MBIC 11017)</name>
    <dbReference type="NCBI Taxonomy" id="329726"/>
    <lineage>
        <taxon>Bacteria</taxon>
        <taxon>Bacillati</taxon>
        <taxon>Cyanobacteriota</taxon>
        <taxon>Cyanophyceae</taxon>
        <taxon>Acaryochloridales</taxon>
        <taxon>Acaryochloridaceae</taxon>
        <taxon>Acaryochloris</taxon>
    </lineage>
</organism>
<dbReference type="KEGG" id="amr:AM1_1964"/>
<dbReference type="OrthoDB" id="581838at2"/>
<reference evidence="1 2" key="1">
    <citation type="journal article" date="2008" name="Proc. Natl. Acad. Sci. U.S.A.">
        <title>Niche adaptation and genome expansion in the chlorophyll d-producing cyanobacterium Acaryochloris marina.</title>
        <authorList>
            <person name="Swingley W.D."/>
            <person name="Chen M."/>
            <person name="Cheung P.C."/>
            <person name="Conrad A.L."/>
            <person name="Dejesa L.C."/>
            <person name="Hao J."/>
            <person name="Honchak B.M."/>
            <person name="Karbach L.E."/>
            <person name="Kurdoglu A."/>
            <person name="Lahiri S."/>
            <person name="Mastrian S.D."/>
            <person name="Miyashita H."/>
            <person name="Page L."/>
            <person name="Ramakrishna P."/>
            <person name="Satoh S."/>
            <person name="Sattley W.M."/>
            <person name="Shimada Y."/>
            <person name="Taylor H.L."/>
            <person name="Tomo T."/>
            <person name="Tsuchiya T."/>
            <person name="Wang Z.T."/>
            <person name="Raymond J."/>
            <person name="Mimuro M."/>
            <person name="Blankenship R.E."/>
            <person name="Touchman J.W."/>
        </authorList>
    </citation>
    <scope>NUCLEOTIDE SEQUENCE [LARGE SCALE GENOMIC DNA]</scope>
    <source>
        <strain evidence="2">MBIC 11017</strain>
    </source>
</reference>
<gene>
    <name evidence="1" type="ordered locus">AM1_1964</name>
</gene>
<dbReference type="Gene3D" id="3.30.530.20">
    <property type="match status" value="1"/>
</dbReference>
<dbReference type="RefSeq" id="WP_012162479.1">
    <property type="nucleotide sequence ID" value="NC_009925.1"/>
</dbReference>
<sequence>MKFNCRPVGIEFLENAPVQFVNQVELAASPAQVFEIFENAEAWPQWYKEIVNVEWHGSQPYGVGTTRTVKLTTVTVEEYFFVWEQNQRLAFYFTGMSLPLAKALVEEYRLIPLGEHRSQFTYKVSLEPSFWLRLGGPFILKVYAKMFQQATADLAEYIRSQSVIS</sequence>
<dbReference type="HOGENOM" id="CLU_132575_1_0_3"/>
<name>B0CFG2_ACAM1</name>
<dbReference type="AlphaFoldDB" id="B0CFG2"/>
<keyword evidence="2" id="KW-1185">Reference proteome</keyword>
<evidence type="ECO:0000313" key="1">
    <source>
        <dbReference type="EMBL" id="ABW26981.1"/>
    </source>
</evidence>